<organism evidence="5 6">
    <name type="scientific">Kribbella soli</name>
    <dbReference type="NCBI Taxonomy" id="1124743"/>
    <lineage>
        <taxon>Bacteria</taxon>
        <taxon>Bacillati</taxon>
        <taxon>Actinomycetota</taxon>
        <taxon>Actinomycetes</taxon>
        <taxon>Propionibacteriales</taxon>
        <taxon>Kribbellaceae</taxon>
        <taxon>Kribbella</taxon>
    </lineage>
</organism>
<keyword evidence="3 4" id="KW-0732">Signal</keyword>
<evidence type="ECO:0000313" key="5">
    <source>
        <dbReference type="EMBL" id="TCC08581.1"/>
    </source>
</evidence>
<dbReference type="GO" id="GO:1901982">
    <property type="term" value="F:maltose binding"/>
    <property type="evidence" value="ECO:0007669"/>
    <property type="project" value="TreeGrafter"/>
</dbReference>
<name>A0A4R0HDC8_9ACTN</name>
<dbReference type="GO" id="GO:0042956">
    <property type="term" value="P:maltodextrin transmembrane transport"/>
    <property type="evidence" value="ECO:0007669"/>
    <property type="project" value="TreeGrafter"/>
</dbReference>
<dbReference type="GO" id="GO:0015768">
    <property type="term" value="P:maltose transport"/>
    <property type="evidence" value="ECO:0007669"/>
    <property type="project" value="TreeGrafter"/>
</dbReference>
<dbReference type="Pfam" id="PF01547">
    <property type="entry name" value="SBP_bac_1"/>
    <property type="match status" value="1"/>
</dbReference>
<keyword evidence="2" id="KW-0813">Transport</keyword>
<dbReference type="PROSITE" id="PS51257">
    <property type="entry name" value="PROKAR_LIPOPROTEIN"/>
    <property type="match status" value="1"/>
</dbReference>
<comment type="caution">
    <text evidence="5">The sequence shown here is derived from an EMBL/GenBank/DDBJ whole genome shotgun (WGS) entry which is preliminary data.</text>
</comment>
<dbReference type="InterPro" id="IPR006059">
    <property type="entry name" value="SBP"/>
</dbReference>
<sequence length="482" mass="51681">MKIRPALTVLTCAVALALSGCNLVGGSSDSGSAADKVTVTVALVPDPPGASEFYRQQFDEFEKANPGIAVKVVENPSDQQLNAVELMFQQNRAPDVFRAQDDGMDRMAARGWVAPLDEFVTPEFLKRFPEGSMDPATSGLHRDGKLMSLPLVWGPWSSLRVFLYNEDLLKKSGFDGPPKTWADLERMAAKITADGHGKYFGYAPTAAKAPAAEMLAGTAVPYSVAASGIDFRTGKPATSSPGLVEAVELHRRMQAAKVMMPGWESWDGSRAFKEFAAGKLAMYPTPPWHVAEVRKLSPEIKLGITGLPVPAAGRGAYLARNKSFSPLWSMSSQSAHKAESWKVMDFLASDAFHKAYYQKFGTLTALEGAWKAEAEKNPDQAAILKVAAETLRRAPNPALASKGGQAITQALAAKPDLKYTDAAVSSIVKNQPFAPAAAQLDKDLQTFLDKTSADLAAKGQEGSAKDLTFAGWDPLKDFTPGG</sequence>
<evidence type="ECO:0000256" key="4">
    <source>
        <dbReference type="SAM" id="SignalP"/>
    </source>
</evidence>
<dbReference type="Gene3D" id="3.40.190.10">
    <property type="entry name" value="Periplasmic binding protein-like II"/>
    <property type="match status" value="1"/>
</dbReference>
<proteinExistence type="inferred from homology"/>
<dbReference type="RefSeq" id="WP_131340149.1">
    <property type="nucleotide sequence ID" value="NZ_SJJZ01000002.1"/>
</dbReference>
<feature type="signal peptide" evidence="4">
    <location>
        <begin position="1"/>
        <end position="17"/>
    </location>
</feature>
<dbReference type="PANTHER" id="PTHR30061:SF50">
    <property type="entry name" value="MALTOSE_MALTODEXTRIN-BINDING PERIPLASMIC PROTEIN"/>
    <property type="match status" value="1"/>
</dbReference>
<dbReference type="AlphaFoldDB" id="A0A4R0HDC8"/>
<evidence type="ECO:0000256" key="1">
    <source>
        <dbReference type="ARBA" id="ARBA00008520"/>
    </source>
</evidence>
<dbReference type="SUPFAM" id="SSF53850">
    <property type="entry name" value="Periplasmic binding protein-like II"/>
    <property type="match status" value="1"/>
</dbReference>
<dbReference type="GO" id="GO:0055052">
    <property type="term" value="C:ATP-binding cassette (ABC) transporter complex, substrate-binding subunit-containing"/>
    <property type="evidence" value="ECO:0007669"/>
    <property type="project" value="TreeGrafter"/>
</dbReference>
<feature type="chain" id="PRO_5038808557" evidence="4">
    <location>
        <begin position="18"/>
        <end position="482"/>
    </location>
</feature>
<dbReference type="Proteomes" id="UP000292346">
    <property type="component" value="Unassembled WGS sequence"/>
</dbReference>
<protein>
    <submittedName>
        <fullName evidence="5">Extracellular solute-binding protein</fullName>
    </submittedName>
</protein>
<dbReference type="OrthoDB" id="2060074at2"/>
<dbReference type="PANTHER" id="PTHR30061">
    <property type="entry name" value="MALTOSE-BINDING PERIPLASMIC PROTEIN"/>
    <property type="match status" value="1"/>
</dbReference>
<gene>
    <name evidence="5" type="ORF">E0H45_22215</name>
</gene>
<dbReference type="EMBL" id="SJJZ01000002">
    <property type="protein sequence ID" value="TCC08581.1"/>
    <property type="molecule type" value="Genomic_DNA"/>
</dbReference>
<keyword evidence="6" id="KW-1185">Reference proteome</keyword>
<evidence type="ECO:0000256" key="3">
    <source>
        <dbReference type="ARBA" id="ARBA00022729"/>
    </source>
</evidence>
<evidence type="ECO:0000256" key="2">
    <source>
        <dbReference type="ARBA" id="ARBA00022448"/>
    </source>
</evidence>
<comment type="similarity">
    <text evidence="1">Belongs to the bacterial solute-binding protein 1 family.</text>
</comment>
<evidence type="ECO:0000313" key="6">
    <source>
        <dbReference type="Proteomes" id="UP000292346"/>
    </source>
</evidence>
<reference evidence="5 6" key="1">
    <citation type="submission" date="2019-02" db="EMBL/GenBank/DDBJ databases">
        <title>Kribbella capetownensis sp. nov. and Kribbella speibonae sp. nov., isolated from soil.</title>
        <authorList>
            <person name="Curtis S.M."/>
            <person name="Norton I."/>
            <person name="Everest G.J."/>
            <person name="Meyers P.R."/>
        </authorList>
    </citation>
    <scope>NUCLEOTIDE SEQUENCE [LARGE SCALE GENOMIC DNA]</scope>
    <source>
        <strain evidence="5 6">KCTC 29219</strain>
    </source>
</reference>
<accession>A0A4R0HDC8</accession>